<dbReference type="GO" id="GO:0006542">
    <property type="term" value="P:glutamine biosynthetic process"/>
    <property type="evidence" value="ECO:0007669"/>
    <property type="project" value="InterPro"/>
</dbReference>
<feature type="binding site" evidence="13">
    <location>
        <position position="319"/>
    </location>
    <ligand>
        <name>L-glutamate</name>
        <dbReference type="ChEBI" id="CHEBI:29985"/>
    </ligand>
</feature>
<evidence type="ECO:0000256" key="9">
    <source>
        <dbReference type="ARBA" id="ARBA00022840"/>
    </source>
</evidence>
<evidence type="ECO:0000256" key="5">
    <source>
        <dbReference type="ARBA" id="ARBA00022490"/>
    </source>
</evidence>
<dbReference type="SUPFAM" id="SSF54368">
    <property type="entry name" value="Glutamine synthetase, N-terminal domain"/>
    <property type="match status" value="1"/>
</dbReference>
<dbReference type="Gene3D" id="3.10.20.70">
    <property type="entry name" value="Glutamine synthetase, N-terminal domain"/>
    <property type="match status" value="1"/>
</dbReference>
<evidence type="ECO:0000313" key="21">
    <source>
        <dbReference type="EMBL" id="APV44383.1"/>
    </source>
</evidence>
<evidence type="ECO:0000259" key="20">
    <source>
        <dbReference type="PROSITE" id="PS51987"/>
    </source>
</evidence>
<keyword evidence="7 15" id="KW-0479">Metal-binding</keyword>
<evidence type="ECO:0000256" key="3">
    <source>
        <dbReference type="ARBA" id="ARBA00012937"/>
    </source>
</evidence>
<keyword evidence="10 15" id="KW-0460">Magnesium</keyword>
<evidence type="ECO:0000256" key="15">
    <source>
        <dbReference type="PIRSR" id="PIRSR604809-3"/>
    </source>
</evidence>
<keyword evidence="6 21" id="KW-0436">Ligase</keyword>
<feature type="binding site" evidence="15">
    <location>
        <position position="137"/>
    </location>
    <ligand>
        <name>Mg(2+)</name>
        <dbReference type="ChEBI" id="CHEBI:18420"/>
        <label>1</label>
    </ligand>
</feature>
<accession>A0A1P8F7H3</accession>
<dbReference type="InterPro" id="IPR008147">
    <property type="entry name" value="Gln_synt_N"/>
</dbReference>
<feature type="binding site" evidence="15">
    <location>
        <position position="135"/>
    </location>
    <ligand>
        <name>Mg(2+)</name>
        <dbReference type="ChEBI" id="CHEBI:18420"/>
        <label>2</label>
    </ligand>
</feature>
<comment type="cofactor">
    <cofactor evidence="15">
        <name>Mg(2+)</name>
        <dbReference type="ChEBI" id="CHEBI:18420"/>
    </cofactor>
    <text evidence="15">Binds 2 Mg(2+) ions per subunit.</text>
</comment>
<proteinExistence type="inferred from homology"/>
<keyword evidence="16" id="KW-0597">Phosphoprotein</keyword>
<dbReference type="Gene3D" id="3.30.590.10">
    <property type="entry name" value="Glutamine synthetase/guanido kinase, catalytic domain"/>
    <property type="match status" value="1"/>
</dbReference>
<protein>
    <recommendedName>
        <fullName evidence="4">Glutamine synthetase</fullName>
        <ecNumber evidence="3">6.3.1.2</ecNumber>
    </recommendedName>
    <alternativeName>
        <fullName evidence="11">Glutamate--ammonia ligase</fullName>
    </alternativeName>
</protein>
<feature type="binding site" evidence="13">
    <location>
        <position position="301"/>
    </location>
    <ligand>
        <name>L-glutamate</name>
        <dbReference type="ChEBI" id="CHEBI:29985"/>
    </ligand>
</feature>
<dbReference type="InterPro" id="IPR027303">
    <property type="entry name" value="Gln_synth_gly_rich_site"/>
</dbReference>
<feature type="binding site" evidence="13">
    <location>
        <position position="307"/>
    </location>
    <ligand>
        <name>L-glutamate</name>
        <dbReference type="ChEBI" id="CHEBI:29985"/>
    </ligand>
</feature>
<feature type="binding site" evidence="15">
    <location>
        <position position="339"/>
    </location>
    <ligand>
        <name>Mg(2+)</name>
        <dbReference type="ChEBI" id="CHEBI:18420"/>
        <label>1</label>
    </ligand>
</feature>
<evidence type="ECO:0000256" key="12">
    <source>
        <dbReference type="ARBA" id="ARBA00049436"/>
    </source>
</evidence>
<feature type="binding site" evidence="15">
    <location>
        <position position="192"/>
    </location>
    <ligand>
        <name>Mg(2+)</name>
        <dbReference type="ChEBI" id="CHEBI:18420"/>
        <label>1</label>
    </ligand>
</feature>
<dbReference type="EC" id="6.3.1.2" evidence="3"/>
<evidence type="ECO:0000259" key="19">
    <source>
        <dbReference type="PROSITE" id="PS51986"/>
    </source>
</evidence>
<comment type="similarity">
    <text evidence="2 17 18">Belongs to the glutamine synthetase family.</text>
</comment>
<keyword evidence="8 14" id="KW-0547">Nucleotide-binding</keyword>
<dbReference type="GO" id="GO:0005524">
    <property type="term" value="F:ATP binding"/>
    <property type="evidence" value="ECO:0007669"/>
    <property type="project" value="UniProtKB-KW"/>
</dbReference>
<dbReference type="KEGG" id="dfo:Dform_01048"/>
<evidence type="ECO:0000256" key="10">
    <source>
        <dbReference type="ARBA" id="ARBA00022842"/>
    </source>
</evidence>
<evidence type="ECO:0000256" key="18">
    <source>
        <dbReference type="RuleBase" id="RU000384"/>
    </source>
</evidence>
<keyword evidence="9 14" id="KW-0067">ATP-binding</keyword>
<dbReference type="EMBL" id="CP018258">
    <property type="protein sequence ID" value="APV44383.1"/>
    <property type="molecule type" value="Genomic_DNA"/>
</dbReference>
<dbReference type="GO" id="GO:0005737">
    <property type="term" value="C:cytoplasm"/>
    <property type="evidence" value="ECO:0007669"/>
    <property type="project" value="UniProtKB-SubCell"/>
</dbReference>
<reference evidence="22" key="1">
    <citation type="submission" date="2016-11" db="EMBL/GenBank/DDBJ databases">
        <title>Dehalogenimonas formicexedens sp. nov., a chlorinated alkane respiring bacterium isolated from contaminated groundwater.</title>
        <authorList>
            <person name="Key T.A."/>
            <person name="Bowman K.S."/>
            <person name="Lee I."/>
            <person name="Chun J."/>
            <person name="Albuquerque L."/>
            <person name="da Costa M.S."/>
            <person name="Rainey F.A."/>
            <person name="Moe W.M."/>
        </authorList>
    </citation>
    <scope>NUCLEOTIDE SEQUENCE [LARGE SCALE GENOMIC DNA]</scope>
    <source>
        <strain evidence="22">NSZ-14</strain>
    </source>
</reference>
<feature type="binding site" evidence="13">
    <location>
        <begin position="243"/>
        <end position="244"/>
    </location>
    <ligand>
        <name>L-glutamate</name>
        <dbReference type="ChEBI" id="CHEBI:29985"/>
    </ligand>
</feature>
<dbReference type="STRING" id="1839801.Dform_01048"/>
<dbReference type="NCBIfam" id="TIGR00653">
    <property type="entry name" value="GlnA"/>
    <property type="match status" value="1"/>
</dbReference>
<dbReference type="Pfam" id="PF00120">
    <property type="entry name" value="Gln-synt_C"/>
    <property type="match status" value="1"/>
</dbReference>
<evidence type="ECO:0000256" key="17">
    <source>
        <dbReference type="PROSITE-ProRule" id="PRU01330"/>
    </source>
</evidence>
<dbReference type="Proteomes" id="UP000185934">
    <property type="component" value="Chromosome"/>
</dbReference>
<keyword evidence="22" id="KW-1185">Reference proteome</keyword>
<evidence type="ECO:0000256" key="11">
    <source>
        <dbReference type="ARBA" id="ARBA00030668"/>
    </source>
</evidence>
<comment type="subcellular location">
    <subcellularLocation>
        <location evidence="1">Cytoplasm</location>
    </subcellularLocation>
</comment>
<feature type="binding site" evidence="14">
    <location>
        <position position="319"/>
    </location>
    <ligand>
        <name>ATP</name>
        <dbReference type="ChEBI" id="CHEBI:30616"/>
    </ligand>
</feature>
<dbReference type="InterPro" id="IPR036651">
    <property type="entry name" value="Gln_synt_N_sf"/>
</dbReference>
<feature type="binding site" evidence="14">
    <location>
        <begin position="250"/>
        <end position="252"/>
    </location>
    <ligand>
        <name>ATP</name>
        <dbReference type="ChEBI" id="CHEBI:30616"/>
    </ligand>
</feature>
<evidence type="ECO:0000256" key="4">
    <source>
        <dbReference type="ARBA" id="ARBA00021364"/>
    </source>
</evidence>
<feature type="domain" description="GS beta-grasp" evidence="19">
    <location>
        <begin position="19"/>
        <end position="105"/>
    </location>
</feature>
<evidence type="ECO:0000256" key="13">
    <source>
        <dbReference type="PIRSR" id="PIRSR604809-1"/>
    </source>
</evidence>
<dbReference type="OrthoDB" id="9807095at2"/>
<evidence type="ECO:0000256" key="1">
    <source>
        <dbReference type="ARBA" id="ARBA00004496"/>
    </source>
</evidence>
<evidence type="ECO:0000313" key="22">
    <source>
        <dbReference type="Proteomes" id="UP000185934"/>
    </source>
</evidence>
<dbReference type="RefSeq" id="WP_076004070.1">
    <property type="nucleotide sequence ID" value="NZ_CP018258.1"/>
</dbReference>
<evidence type="ECO:0000256" key="8">
    <source>
        <dbReference type="ARBA" id="ARBA00022741"/>
    </source>
</evidence>
<dbReference type="GO" id="GO:0004356">
    <property type="term" value="F:glutamine synthetase activity"/>
    <property type="evidence" value="ECO:0007669"/>
    <property type="project" value="UniProtKB-EC"/>
</dbReference>
<feature type="binding site" evidence="14">
    <location>
        <position position="187"/>
    </location>
    <ligand>
        <name>ATP</name>
        <dbReference type="ChEBI" id="CHEBI:30616"/>
    </ligand>
</feature>
<sequence>MAKTRSESVEYVLKKVKDDKVKFIRLWFTDILGQLKSFAITVEELEGALEEGMGFDGSSIEGYARIDESDMVALPDPDTYKTLPWRPKDEAAVARMFCDIKKPGGEQFEGDPRYVLKRMLKKAAEAGYIYYVGPELEYFYFKDENKDQKSTGFLDQGGYFDLTPLDVATDLRRQTVLTLEKMGIPVEYSHHEVAPSQHEIDIQYTDALTMADNVMTYKLVVKEIARQNGVYASFMPKPVFGVNGSGMHCHQSLFKGDNNSFFDKNDPYHLSDTARYFIAGILKYAPEFCAISNQWVNSYKRLVPGYEAPVYLSWARRNRSDLVRVPEYRPGKETSTRIELRSPDPACNPYLAFAVMLAAGLEGVEKKLPPPAPIEENVYEMSEEERRQKGIETLPGSLDEAIRLFENSELMRNTLGEHVFNAFIENKKIEWNRYRIQVTDWERERYLPIL</sequence>
<evidence type="ECO:0000256" key="14">
    <source>
        <dbReference type="PIRSR" id="PIRSR604809-2"/>
    </source>
</evidence>
<evidence type="ECO:0000256" key="16">
    <source>
        <dbReference type="PIRSR" id="PIRSR604809-50"/>
    </source>
</evidence>
<dbReference type="InterPro" id="IPR014746">
    <property type="entry name" value="Gln_synth/guanido_kin_cat_dom"/>
</dbReference>
<dbReference type="PANTHER" id="PTHR43785">
    <property type="entry name" value="GAMMA-GLUTAMYLPUTRESCINE SYNTHETASE"/>
    <property type="match status" value="1"/>
</dbReference>
<dbReference type="PANTHER" id="PTHR43785:SF12">
    <property type="entry name" value="TYPE-1 GLUTAMINE SYNTHETASE 2"/>
    <property type="match status" value="1"/>
</dbReference>
<dbReference type="AlphaFoldDB" id="A0A1P8F7H3"/>
<dbReference type="PROSITE" id="PS51987">
    <property type="entry name" value="GS_CATALYTIC"/>
    <property type="match status" value="1"/>
</dbReference>
<evidence type="ECO:0000256" key="7">
    <source>
        <dbReference type="ARBA" id="ARBA00022723"/>
    </source>
</evidence>
<feature type="binding site" evidence="13">
    <location>
        <position position="341"/>
    </location>
    <ligand>
        <name>L-glutamate</name>
        <dbReference type="ChEBI" id="CHEBI:29985"/>
    </ligand>
</feature>
<dbReference type="InterPro" id="IPR008146">
    <property type="entry name" value="Gln_synth_cat_dom"/>
</dbReference>
<name>A0A1P8F7H3_9CHLR</name>
<feature type="modified residue" description="O-AMP-tyrosine" evidence="16">
    <location>
        <position position="379"/>
    </location>
</feature>
<evidence type="ECO:0000256" key="2">
    <source>
        <dbReference type="ARBA" id="ARBA00009897"/>
    </source>
</evidence>
<dbReference type="GO" id="GO:0046872">
    <property type="term" value="F:metal ion binding"/>
    <property type="evidence" value="ECO:0007669"/>
    <property type="project" value="UniProtKB-KW"/>
</dbReference>
<keyword evidence="5" id="KW-0963">Cytoplasm</keyword>
<dbReference type="InterPro" id="IPR004809">
    <property type="entry name" value="Gln_synth_I"/>
</dbReference>
<dbReference type="FunFam" id="3.30.590.10:FF:000003">
    <property type="entry name" value="Glutamine synthetase 2"/>
    <property type="match status" value="1"/>
</dbReference>
<gene>
    <name evidence="21" type="primary">glnA</name>
    <name evidence="21" type="ORF">Dform_01048</name>
</gene>
<organism evidence="21 22">
    <name type="scientific">Dehalogenimonas formicexedens</name>
    <dbReference type="NCBI Taxonomy" id="1839801"/>
    <lineage>
        <taxon>Bacteria</taxon>
        <taxon>Bacillati</taxon>
        <taxon>Chloroflexota</taxon>
        <taxon>Dehalococcoidia</taxon>
        <taxon>Dehalococcoidales</taxon>
        <taxon>Dehalococcoidaceae</taxon>
        <taxon>Dehalogenimonas</taxon>
    </lineage>
</organism>
<dbReference type="SMART" id="SM01230">
    <property type="entry name" value="Gln-synt_C"/>
    <property type="match status" value="1"/>
</dbReference>
<dbReference type="PROSITE" id="PS00181">
    <property type="entry name" value="GLNA_ATP"/>
    <property type="match status" value="1"/>
</dbReference>
<comment type="catalytic activity">
    <reaction evidence="12">
        <text>L-glutamate + NH4(+) + ATP = L-glutamine + ADP + phosphate + H(+)</text>
        <dbReference type="Rhea" id="RHEA:16169"/>
        <dbReference type="ChEBI" id="CHEBI:15378"/>
        <dbReference type="ChEBI" id="CHEBI:28938"/>
        <dbReference type="ChEBI" id="CHEBI:29985"/>
        <dbReference type="ChEBI" id="CHEBI:30616"/>
        <dbReference type="ChEBI" id="CHEBI:43474"/>
        <dbReference type="ChEBI" id="CHEBI:58359"/>
        <dbReference type="ChEBI" id="CHEBI:456216"/>
        <dbReference type="EC" id="6.3.1.2"/>
    </reaction>
</comment>
<dbReference type="SUPFAM" id="SSF55931">
    <property type="entry name" value="Glutamine synthetase/guanido kinase"/>
    <property type="match status" value="1"/>
</dbReference>
<evidence type="ECO:0000256" key="6">
    <source>
        <dbReference type="ARBA" id="ARBA00022598"/>
    </source>
</evidence>
<dbReference type="PROSITE" id="PS51986">
    <property type="entry name" value="GS_BETA_GRASP"/>
    <property type="match status" value="1"/>
</dbReference>
<feature type="domain" description="GS catalytic" evidence="20">
    <location>
        <begin position="112"/>
        <end position="450"/>
    </location>
</feature>
<dbReference type="Pfam" id="PF03951">
    <property type="entry name" value="Gln-synt_N"/>
    <property type="match status" value="1"/>
</dbReference>
<feature type="binding site" evidence="15">
    <location>
        <position position="248"/>
    </location>
    <ligand>
        <name>Mg(2+)</name>
        <dbReference type="ChEBI" id="CHEBI:18420"/>
        <label>1</label>
    </ligand>
</feature>
<feature type="binding site" evidence="15">
    <location>
        <position position="199"/>
    </location>
    <ligand>
        <name>Mg(2+)</name>
        <dbReference type="ChEBI" id="CHEBI:18420"/>
        <label>1</label>
    </ligand>
</feature>